<dbReference type="PANTHER" id="PTHR12598:SF0">
    <property type="entry name" value="COPPER HOMEOSTASIS PROTEIN CUTC HOMOLOG"/>
    <property type="match status" value="1"/>
</dbReference>
<evidence type="ECO:0000313" key="3">
    <source>
        <dbReference type="EMBL" id="KAF8445633.1"/>
    </source>
</evidence>
<dbReference type="Gene3D" id="3.20.20.380">
    <property type="entry name" value="Copper homeostasis (CutC) domain"/>
    <property type="match status" value="1"/>
</dbReference>
<name>A0AAD4GIB2_BOLED</name>
<dbReference type="GO" id="GO:0005507">
    <property type="term" value="F:copper ion binding"/>
    <property type="evidence" value="ECO:0007669"/>
    <property type="project" value="TreeGrafter"/>
</dbReference>
<comment type="similarity">
    <text evidence="1">Belongs to the CutC family.</text>
</comment>
<gene>
    <name evidence="3" type="ORF">L210DRAFT_3528068</name>
</gene>
<dbReference type="AlphaFoldDB" id="A0AAD4GIB2"/>
<dbReference type="Proteomes" id="UP001194468">
    <property type="component" value="Unassembled WGS sequence"/>
</dbReference>
<dbReference type="InterPro" id="IPR005627">
    <property type="entry name" value="CutC-like"/>
</dbReference>
<dbReference type="EMBL" id="WHUW01000005">
    <property type="protein sequence ID" value="KAF8445633.1"/>
    <property type="molecule type" value="Genomic_DNA"/>
</dbReference>
<dbReference type="InterPro" id="IPR036822">
    <property type="entry name" value="CutC-like_dom_sf"/>
</dbReference>
<accession>A0AAD4GIB2</accession>
<dbReference type="SUPFAM" id="SSF110395">
    <property type="entry name" value="CutC-like"/>
    <property type="match status" value="1"/>
</dbReference>
<reference evidence="3" key="2">
    <citation type="journal article" date="2020" name="Nat. Commun.">
        <title>Large-scale genome sequencing of mycorrhizal fungi provides insights into the early evolution of symbiotic traits.</title>
        <authorList>
            <person name="Miyauchi S."/>
            <person name="Kiss E."/>
            <person name="Kuo A."/>
            <person name="Drula E."/>
            <person name="Kohler A."/>
            <person name="Sanchez-Garcia M."/>
            <person name="Morin E."/>
            <person name="Andreopoulos B."/>
            <person name="Barry K.W."/>
            <person name="Bonito G."/>
            <person name="Buee M."/>
            <person name="Carver A."/>
            <person name="Chen C."/>
            <person name="Cichocki N."/>
            <person name="Clum A."/>
            <person name="Culley D."/>
            <person name="Crous P.W."/>
            <person name="Fauchery L."/>
            <person name="Girlanda M."/>
            <person name="Hayes R.D."/>
            <person name="Keri Z."/>
            <person name="LaButti K."/>
            <person name="Lipzen A."/>
            <person name="Lombard V."/>
            <person name="Magnuson J."/>
            <person name="Maillard F."/>
            <person name="Murat C."/>
            <person name="Nolan M."/>
            <person name="Ohm R.A."/>
            <person name="Pangilinan J."/>
            <person name="Pereira M.F."/>
            <person name="Perotto S."/>
            <person name="Peter M."/>
            <person name="Pfister S."/>
            <person name="Riley R."/>
            <person name="Sitrit Y."/>
            <person name="Stielow J.B."/>
            <person name="Szollosi G."/>
            <person name="Zifcakova L."/>
            <person name="Stursova M."/>
            <person name="Spatafora J.W."/>
            <person name="Tedersoo L."/>
            <person name="Vaario L.M."/>
            <person name="Yamada A."/>
            <person name="Yan M."/>
            <person name="Wang P."/>
            <person name="Xu J."/>
            <person name="Bruns T."/>
            <person name="Baldrian P."/>
            <person name="Vilgalys R."/>
            <person name="Dunand C."/>
            <person name="Henrissat B."/>
            <person name="Grigoriev I.V."/>
            <person name="Hibbett D."/>
            <person name="Nagy L.G."/>
            <person name="Martin F.M."/>
        </authorList>
    </citation>
    <scope>NUCLEOTIDE SEQUENCE</scope>
    <source>
        <strain evidence="3">BED1</strain>
    </source>
</reference>
<evidence type="ECO:0000256" key="2">
    <source>
        <dbReference type="ARBA" id="ARBA00019014"/>
    </source>
</evidence>
<sequence length="185" mass="20413">MVMVRPRTGDFVYSEEEVIVMLQDISAFKEYGVQGVVFGALTAAGDVDERLVRRLVSAAVPLEVCFHRAFDMTRDLKSAWKTLTEMTGITRVLTSGRCKDVNSPEALEALAWMFDAARLSSTKVLPGSGINISTIPVLCKALLSHGLDEIHLSGGRWVDGRSVHRPDGMGMGEWSIWKTDEEAIR</sequence>
<keyword evidence="4" id="KW-1185">Reference proteome</keyword>
<evidence type="ECO:0000256" key="1">
    <source>
        <dbReference type="ARBA" id="ARBA00007768"/>
    </source>
</evidence>
<evidence type="ECO:0000313" key="4">
    <source>
        <dbReference type="Proteomes" id="UP001194468"/>
    </source>
</evidence>
<dbReference type="Pfam" id="PF03932">
    <property type="entry name" value="CutC"/>
    <property type="match status" value="1"/>
</dbReference>
<dbReference type="PANTHER" id="PTHR12598">
    <property type="entry name" value="COPPER HOMEOSTASIS PROTEIN CUTC"/>
    <property type="match status" value="1"/>
</dbReference>
<comment type="caution">
    <text evidence="3">The sequence shown here is derived from an EMBL/GenBank/DDBJ whole genome shotgun (WGS) entry which is preliminary data.</text>
</comment>
<organism evidence="3 4">
    <name type="scientific">Boletus edulis BED1</name>
    <dbReference type="NCBI Taxonomy" id="1328754"/>
    <lineage>
        <taxon>Eukaryota</taxon>
        <taxon>Fungi</taxon>
        <taxon>Dikarya</taxon>
        <taxon>Basidiomycota</taxon>
        <taxon>Agaricomycotina</taxon>
        <taxon>Agaricomycetes</taxon>
        <taxon>Agaricomycetidae</taxon>
        <taxon>Boletales</taxon>
        <taxon>Boletineae</taxon>
        <taxon>Boletaceae</taxon>
        <taxon>Boletoideae</taxon>
        <taxon>Boletus</taxon>
    </lineage>
</organism>
<proteinExistence type="inferred from homology"/>
<reference evidence="3" key="1">
    <citation type="submission" date="2019-10" db="EMBL/GenBank/DDBJ databases">
        <authorList>
            <consortium name="DOE Joint Genome Institute"/>
            <person name="Kuo A."/>
            <person name="Miyauchi S."/>
            <person name="Kiss E."/>
            <person name="Drula E."/>
            <person name="Kohler A."/>
            <person name="Sanchez-Garcia M."/>
            <person name="Andreopoulos B."/>
            <person name="Barry K.W."/>
            <person name="Bonito G."/>
            <person name="Buee M."/>
            <person name="Carver A."/>
            <person name="Chen C."/>
            <person name="Cichocki N."/>
            <person name="Clum A."/>
            <person name="Culley D."/>
            <person name="Crous P.W."/>
            <person name="Fauchery L."/>
            <person name="Girlanda M."/>
            <person name="Hayes R."/>
            <person name="Keri Z."/>
            <person name="LaButti K."/>
            <person name="Lipzen A."/>
            <person name="Lombard V."/>
            <person name="Magnuson J."/>
            <person name="Maillard F."/>
            <person name="Morin E."/>
            <person name="Murat C."/>
            <person name="Nolan M."/>
            <person name="Ohm R."/>
            <person name="Pangilinan J."/>
            <person name="Pereira M."/>
            <person name="Perotto S."/>
            <person name="Peter M."/>
            <person name="Riley R."/>
            <person name="Sitrit Y."/>
            <person name="Stielow B."/>
            <person name="Szollosi G."/>
            <person name="Zifcakova L."/>
            <person name="Stursova M."/>
            <person name="Spatafora J.W."/>
            <person name="Tedersoo L."/>
            <person name="Vaario L.-M."/>
            <person name="Yamada A."/>
            <person name="Yan M."/>
            <person name="Wang P."/>
            <person name="Xu J."/>
            <person name="Bruns T."/>
            <person name="Baldrian P."/>
            <person name="Vilgalys R."/>
            <person name="Henrissat B."/>
            <person name="Grigoriev I.V."/>
            <person name="Hibbett D."/>
            <person name="Nagy L.G."/>
            <person name="Martin F.M."/>
        </authorList>
    </citation>
    <scope>NUCLEOTIDE SEQUENCE</scope>
    <source>
        <strain evidence="3">BED1</strain>
    </source>
</reference>
<protein>
    <recommendedName>
        <fullName evidence="2">Copper homeostasis protein cutC homolog</fullName>
    </recommendedName>
</protein>